<evidence type="ECO:0000256" key="1">
    <source>
        <dbReference type="SAM" id="Phobius"/>
    </source>
</evidence>
<evidence type="ECO:0000313" key="3">
    <source>
        <dbReference type="Proteomes" id="UP001218423"/>
    </source>
</evidence>
<proteinExistence type="predicted"/>
<dbReference type="AlphaFoldDB" id="A0AAJ6CT85"/>
<dbReference type="EMBL" id="CP120943">
    <property type="protein sequence ID" value="WFG00265.1"/>
    <property type="molecule type" value="Genomic_DNA"/>
</dbReference>
<evidence type="ECO:0000313" key="2">
    <source>
        <dbReference type="EMBL" id="WFG00265.1"/>
    </source>
</evidence>
<dbReference type="Proteomes" id="UP001218423">
    <property type="component" value="Plasmid pAC1520"/>
</dbReference>
<keyword evidence="1" id="KW-0812">Transmembrane</keyword>
<evidence type="ECO:0008006" key="4">
    <source>
        <dbReference type="Google" id="ProtNLM"/>
    </source>
</evidence>
<organism evidence="2 3">
    <name type="scientific">Aeromonas caviae</name>
    <name type="common">Aeromonas punctata</name>
    <dbReference type="NCBI Taxonomy" id="648"/>
    <lineage>
        <taxon>Bacteria</taxon>
        <taxon>Pseudomonadati</taxon>
        <taxon>Pseudomonadota</taxon>
        <taxon>Gammaproteobacteria</taxon>
        <taxon>Aeromonadales</taxon>
        <taxon>Aeromonadaceae</taxon>
        <taxon>Aeromonas</taxon>
    </lineage>
</organism>
<name>A0AAJ6CT85_AERCA</name>
<feature type="transmembrane region" description="Helical" evidence="1">
    <location>
        <begin position="28"/>
        <end position="51"/>
    </location>
</feature>
<keyword evidence="1" id="KW-1133">Transmembrane helix</keyword>
<gene>
    <name evidence="2" type="ORF">P5S46_21120</name>
</gene>
<geneLocation type="plasmid" evidence="2 3">
    <name>pAC1520</name>
</geneLocation>
<protein>
    <recommendedName>
        <fullName evidence="4">Toxin co-regulated pilus biosynthesis protein Q C-terminal domain-containing protein</fullName>
    </recommendedName>
</protein>
<reference evidence="2" key="1">
    <citation type="submission" date="2023-03" db="EMBL/GenBank/DDBJ databases">
        <title>Aeromonas caviae strain AC1520.</title>
        <authorList>
            <person name="Xie T."/>
            <person name="Zhang Q."/>
            <person name="Deng J."/>
            <person name="Li X."/>
        </authorList>
    </citation>
    <scope>NUCLEOTIDE SEQUENCE</scope>
    <source>
        <strain evidence="2">AC1520</strain>
        <plasmid evidence="2">pAC1520</plasmid>
    </source>
</reference>
<keyword evidence="1" id="KW-0472">Membrane</keyword>
<accession>A0AAJ6CT85</accession>
<dbReference type="RefSeq" id="WP_128343736.1">
    <property type="nucleotide sequence ID" value="NZ_CAWOMG010000181.1"/>
</dbReference>
<keyword evidence="2" id="KW-0614">Plasmid</keyword>
<sequence length="229" mass="25648">MSMWRNLNHYSKIGVDRMSIPSAALAPWFFQIVITKIWMVLAPMSIVLLFCHYKKIRTRRLWALVKMKLFVRGCRMASATGRKSVLAITMFALVSAFSMPHDAEAAFELIDPNQSTLTKPAPVVPGPVSLPKIQGNRLNGYGHETPLKDVMMLSIPATWIVRYNKPELRDIKVDFRADNVTSDELLGDLATRYGISFKYGETSGVVTVDWTSGTCVSGYDAKIKSKIIC</sequence>